<protein>
    <submittedName>
        <fullName evidence="1">Uncharacterized protein</fullName>
    </submittedName>
</protein>
<dbReference type="EMBL" id="FOLM01000031">
    <property type="protein sequence ID" value="SFD79296.1"/>
    <property type="molecule type" value="Genomic_DNA"/>
</dbReference>
<evidence type="ECO:0000313" key="1">
    <source>
        <dbReference type="EMBL" id="SFD79296.1"/>
    </source>
</evidence>
<evidence type="ECO:0000313" key="2">
    <source>
        <dbReference type="Proteomes" id="UP000199207"/>
    </source>
</evidence>
<proteinExistence type="predicted"/>
<name>A0A1I1V8H0_9ACTN</name>
<gene>
    <name evidence="1" type="ORF">SAMN05421773_13111</name>
</gene>
<dbReference type="AlphaFoldDB" id="A0A1I1V8H0"/>
<reference evidence="1 2" key="1">
    <citation type="submission" date="2016-10" db="EMBL/GenBank/DDBJ databases">
        <authorList>
            <person name="de Groot N.N."/>
        </authorList>
    </citation>
    <scope>NUCLEOTIDE SEQUENCE [LARGE SCALE GENOMIC DNA]</scope>
    <source>
        <strain evidence="1 2">CGMCC 4.5739</strain>
    </source>
</reference>
<sequence length="46" mass="5398">MARRVLIAQIVFLTGMALALLIKEMPGMVREYRIWRMAGRRLTHRA</sequence>
<dbReference type="RefSeq" id="WP_175541621.1">
    <property type="nucleotide sequence ID" value="NZ_FOLM01000031.1"/>
</dbReference>
<accession>A0A1I1V8H0</accession>
<organism evidence="1 2">
    <name type="scientific">Streptomyces aidingensis</name>
    <dbReference type="NCBI Taxonomy" id="910347"/>
    <lineage>
        <taxon>Bacteria</taxon>
        <taxon>Bacillati</taxon>
        <taxon>Actinomycetota</taxon>
        <taxon>Actinomycetes</taxon>
        <taxon>Kitasatosporales</taxon>
        <taxon>Streptomycetaceae</taxon>
        <taxon>Streptomyces</taxon>
    </lineage>
</organism>
<keyword evidence="2" id="KW-1185">Reference proteome</keyword>
<dbReference type="Proteomes" id="UP000199207">
    <property type="component" value="Unassembled WGS sequence"/>
</dbReference>
<dbReference type="STRING" id="910347.SAMN05421773_13111"/>